<dbReference type="InterPro" id="IPR050517">
    <property type="entry name" value="DDR_Repair_Kinase"/>
</dbReference>
<feature type="compositionally biased region" description="Acidic residues" evidence="11">
    <location>
        <begin position="1758"/>
        <end position="1789"/>
    </location>
</feature>
<feature type="domain" description="PI3K/PI4K catalytic" evidence="12">
    <location>
        <begin position="2000"/>
        <end position="2340"/>
    </location>
</feature>
<dbReference type="Gene3D" id="3.30.1010.10">
    <property type="entry name" value="Phosphatidylinositol 3-kinase Catalytic Subunit, Chain A, domain 4"/>
    <property type="match status" value="1"/>
</dbReference>
<evidence type="ECO:0000259" key="12">
    <source>
        <dbReference type="PROSITE" id="PS50290"/>
    </source>
</evidence>
<keyword evidence="5" id="KW-0547">Nucleotide-binding</keyword>
<dbReference type="SMART" id="SM01343">
    <property type="entry name" value="FATC"/>
    <property type="match status" value="1"/>
</dbReference>
<dbReference type="PROSITE" id="PS51190">
    <property type="entry name" value="FATC"/>
    <property type="match status" value="1"/>
</dbReference>
<dbReference type="EMBL" id="GDRN01040408">
    <property type="protein sequence ID" value="JAI67156.1"/>
    <property type="molecule type" value="Transcribed_RNA"/>
</dbReference>
<dbReference type="InterPro" id="IPR036940">
    <property type="entry name" value="PI3/4_kinase_cat_sf"/>
</dbReference>
<sequence>MKHRPHKDVNRGFIEDSRISKQLRRLAREDDSERYLAQVQQLQESIMLNENVKYVRRNADHILESLFEILHAAPSPPCRWEITKCIGRVGHVMEGDIKRFVDATLDRLEIWKAPEMKVLVLRCILEMLQLDSDKSQLDQVGEKIVEGLQVILEGTETPEVMVATVDVLRELNLTHSHVLNNYFQDVVDILVGWHIDHHQSPEVMKYVSLALQSFTPLWQINVSIATTLLSQFVEDMEDYCEDLDRGMSGRSSPDEEPVTLPAVCAKKVAAFISVFTTVLRCLEPQITPVVSPVLSPKFLVDALGKMIAGAAKILQHHWEEALIDALNQVCLVLIPYCQSISDLQSHFCHVVDIQQNLVEHYGFTTVLSYLTLLTQMLKQIGSSLPIEFIQKILERDSPLRKLRVSPHQSVWKATLGVYHAVLALKNVPLLQEAYNYILADIQLLHHTLVPNTKDFTTSTVLEGVSYKENEAIILLMYYMTVLAEVANTRNSIITMWVLNPPLVDLLATHLTPASPHLALHYPEVQHTILYLLHSHCAKHFHYISSSTLVVGASASFVPPSVSPAFSGGSPGSFSGSSSSENFATILSTLTAVFHQRHVTGANILQLCLEWATDVVQSGETSLPQLVKIKLFSSMVDAIIQTGYHHFTSVTIAVASFLSTFFSLLAPSQLQKLDEVINLCLHHISHKDNKIRGIYLDLLAKIPLSSISHALCTANLCEDSEYTANKNDQSSSVEIGSLDSTSVRSLERHFVLRLTSGQLPSNAFHTLMDFILHVTQPKGENWQDDLFAMCQRVDRMAKAEDWSLPVLASHLRSLLWKWLAWEPAQHCIANKLRTTLGKPQDTFTNIEGVIKRRAKEVRECGQDLDKHHNVGSAEEDKPGSKSSNESGKSDSESNVKVHSLAVMLLVEFVESLEKAMFNASDGCAVAVSPPNKSVRVFFRTNRQTCTEWLSRIRAAVIIVALNCGRPEVAVRHSYKLLQELKDNNNTQGSDFERAVCYCTRALVAEGSDEGVTGLYYWCRDHVGRRFGWLKPAIYSAGHKYEKSLRGYMQFIEGKDEMEDSEKEKKLEVESESANVTLNQADTKQWDSLIQEFIHSQVADCYSKLSQWAELQKWMQHIHNQKDSEGTGLHSGLLNNYKNLAHVQALGHFDNGDLAGVTASLSHSVDLVDWSKGHNWILWKRFQDMNVVLLHSLTSVVCQQPFPSRDSLIKIVGDCQGEVEWLLQLSTLSSHSGMHLHLLLFHQVLQELQSVLNETKCGVGRLQEGWEHTNILSLPADLIPHVSRWAKLIARMNINITPTSIVKLDLLAAKQARKQENLELAERTIKLLPGNVSSSLSEAVLEMTPGSEYNTLQAKLHREAAKILACKGHIAEGCKVLSGAVEGLNPSLATLAATDLTLLNLPPNETGHLCARSIITTYKWWSQDERRQLMITNDSASTPPWMEKLLTVYETMKTYAPEELQPLAEVSHPMLPTLENKMGNILTLAATQCPTLPKVWFHIASWCFRWGRRILEDTDNSDSQISEADQKRVKEILSAGFGEEASDIQLKVEEMCTLLRNWKPGQGTDEEDELLKLEEVQGTYQVGAHIISLLQSWGLPNNMITNVSSQLGEVHQAIQERHYTVLIAAARAYFRFLKISHGTSVSQMDQCTIATLRLLRLMVKHASELRDVLEKGLSETPTQPWKTIIPQLFARLNHPESYVRGSISELLCRLAADFPHLIVFPSVVGSAGGNVAGNQASLTDMLAKYLHKGQQRRKMKQALGDEEDEDEEEEEDEEYDQVEEEEEEEDDELISELTEEQERKNLMRDCFSALVDTLTKQIGSSISEVQMLVHELRRITVLWDELWLGTLSQHHTDMSRKCHQLTAEIARLNNNSSLTQPEKLQLIKKKYDIIFKPLLFVLDQLADITSAPPETPHECHFHDTYGSQISSALSNLREPESYFDPQSALSGLRQLHQMLQQRAHRRTSASLKMVDVSPKLANLSNTLIAMPGVASASQQVVTLASVDGHISILPTKTKPKKLSFQGSDGKKYTYLFKGLEDLHLDERIMQFLEIVNTMLAKNQRGKNCVYRARSYSVVPLGPRSGLIQWVGSATPLFGLYKRWQQREAHAMLLKTHSSTVSIHPQVPPQVPRPSELYYGKLTPRLREAGVSLDNRKEWPLGIMRDVLKDLIRETPSNLLSRELWMCSVSAGNWWSMTQTYAISTAVMSMIGYIIGLGDRHLDNVLVNLTSGEVVHIDYNVCFEKGKNLRVPEKVPYRMTQNIEAALGVTGTEGIFRSACEQVLRTMRRGRETLLTLLEAFIYDPLVDWTPDSESGYAGAVYGGDQALVSGARQSRQQLERGLTLSMFAVRMAEMKADWLANKMEVLDAIPEVELRLREWLKSHEALAGAETNLQDGHHLMALLKEAEANPQHVLYGLRSRYEEFSRVKKSVSHAKDLANARLAEIKQWHGLYLTAARVFESGQAREWRAKVNSIGALQTSVAPVIEFLSKAGQSQLATQCEHTEVELGRVISQVQGVLSNSLDLLIKYESVWVNYPADHLTTHRLSQQLMWLMSLLQDFSLNNVQMLITKSHTEAPDAAAMTHVCNVDMELHNKALQISSQSQKVYERMRGEGLNDRVVVVNAVQETSLAISSLITDHGISGVAAMTCALLNSLTQLTSARLRADKTAAGTGEGLVDLTVGGLWWLRESMVTLGGMVELVTLLTTHSPPTYPQETPVIQAISALHDVFASLHELVLNTSGIIIVEGVRLFWRGEPSVVSLATELQAVVTNAPTPLSALCQQLTTHLRLMILMMPPRHENALQEATMLHQQLIEVIERITARENNSASSSGDMNQGQMLLMGFHLLFESVETQLDQLMDAISHAPLPQPWPRVDTAREAAEIMAPLQDPALRQVLRTLLRVKKVQTIVDFFTTAYQSSPSFKKTESTSNRTRSNQFDEERLQKIVRRYASDCVSLLLLGLPSHLATHLLLLHCQKLGINVTGYIEARDVGTEGRVSLEGVVQEALECCMTRHALDPALPTSAASTLTHHLNAVRKKLLLRHWEGEAEGLRTTHQRVTDQHLAHQWWYEDILKQRVVAPPVQPTRGSILGDLRSNVSKLLALHQNVSELREKYTNFTGNVEQRLKWAAGSNPSIAKALEEFSNGVEIALNGVVELLQKSEEVASICNAVLHYEALRTHTVDAISWDTSFTSVLNSCQESCMLLERYHSSISSQEETLVSLCPLPADVNSKWIQHASSAVSDHIELLTKVVGDHSSELKKSVDRVRSSVVGLRIHLTTHHKFMSDIRALLKSMAKFEVEGGLVGIEDYLSLYRTYSETISGLIRQMLHDPLTAEKVAAYLEKLREVTSQTETIYDLLVEFGTQCVVEESHEESEGQKEGNGEPRRPPLLRQSSVIMSPARTSTPDAKTKVKRHPLTGKVVQEHNAYALNVWRRVKVKLEGRDFDPARRATVQEQVDYTIKEATNLENLATLYEGWTPWV</sequence>
<dbReference type="CDD" id="cd05170">
    <property type="entry name" value="PIKKc_SMG1"/>
    <property type="match status" value="1"/>
</dbReference>
<dbReference type="InterPro" id="IPR011009">
    <property type="entry name" value="Kinase-like_dom_sf"/>
</dbReference>
<dbReference type="SMART" id="SM00146">
    <property type="entry name" value="PI3Kc"/>
    <property type="match status" value="1"/>
</dbReference>
<dbReference type="Pfam" id="PF00454">
    <property type="entry name" value="PI3_PI4_kinase"/>
    <property type="match status" value="1"/>
</dbReference>
<keyword evidence="6" id="KW-0418">Kinase</keyword>
<dbReference type="InterPro" id="IPR031559">
    <property type="entry name" value="SMG1"/>
</dbReference>
<dbReference type="PROSITE" id="PS51189">
    <property type="entry name" value="FAT"/>
    <property type="match status" value="1"/>
</dbReference>
<evidence type="ECO:0000259" key="14">
    <source>
        <dbReference type="PROSITE" id="PS51190"/>
    </source>
</evidence>
<feature type="compositionally biased region" description="Polar residues" evidence="11">
    <location>
        <begin position="3381"/>
        <end position="3396"/>
    </location>
</feature>
<dbReference type="FunFam" id="3.30.1010.10:FF:000010">
    <property type="entry name" value="serine/threonine-protein kinase SMG1 isoform X1"/>
    <property type="match status" value="1"/>
</dbReference>
<dbReference type="SUPFAM" id="SSF48371">
    <property type="entry name" value="ARM repeat"/>
    <property type="match status" value="2"/>
</dbReference>
<feature type="domain" description="FAT" evidence="13">
    <location>
        <begin position="1206"/>
        <end position="1726"/>
    </location>
</feature>
<keyword evidence="7" id="KW-0067">ATP-binding</keyword>
<evidence type="ECO:0000256" key="6">
    <source>
        <dbReference type="ARBA" id="ARBA00022777"/>
    </source>
</evidence>
<dbReference type="SMART" id="SM01345">
    <property type="entry name" value="Rapamycin_bind"/>
    <property type="match status" value="1"/>
</dbReference>
<dbReference type="InterPro" id="IPR014009">
    <property type="entry name" value="PIK_FAT"/>
</dbReference>
<dbReference type="InterPro" id="IPR000403">
    <property type="entry name" value="PI3/4_kinase_cat_dom"/>
</dbReference>
<evidence type="ECO:0000256" key="5">
    <source>
        <dbReference type="ARBA" id="ARBA00022741"/>
    </source>
</evidence>
<accession>A0A0P4WEM1</accession>
<comment type="similarity">
    <text evidence="1">Belongs to the PI3/PI4-kinase family.</text>
</comment>
<evidence type="ECO:0000256" key="9">
    <source>
        <dbReference type="ARBA" id="ARBA00047899"/>
    </source>
</evidence>
<proteinExistence type="inferred from homology"/>
<dbReference type="InterPro" id="IPR018936">
    <property type="entry name" value="PI3/4_kinase_CS"/>
</dbReference>
<dbReference type="InterPro" id="IPR039414">
    <property type="entry name" value="SMG1_PIKKc"/>
</dbReference>
<name>A0A0P4WEM1_SCYOL</name>
<dbReference type="GO" id="GO:0000184">
    <property type="term" value="P:nuclear-transcribed mRNA catabolic process, nonsense-mediated decay"/>
    <property type="evidence" value="ECO:0007669"/>
    <property type="project" value="UniProtKB-KW"/>
</dbReference>
<dbReference type="GO" id="GO:0005524">
    <property type="term" value="F:ATP binding"/>
    <property type="evidence" value="ECO:0007669"/>
    <property type="project" value="UniProtKB-KW"/>
</dbReference>
<dbReference type="InterPro" id="IPR003152">
    <property type="entry name" value="FATC_dom"/>
</dbReference>
<dbReference type="GO" id="GO:0004674">
    <property type="term" value="F:protein serine/threonine kinase activity"/>
    <property type="evidence" value="ECO:0007669"/>
    <property type="project" value="UniProtKB-KW"/>
</dbReference>
<evidence type="ECO:0000256" key="7">
    <source>
        <dbReference type="ARBA" id="ARBA00022840"/>
    </source>
</evidence>
<dbReference type="PANTHER" id="PTHR11139">
    <property type="entry name" value="ATAXIA TELANGIECTASIA MUTATED ATM -RELATED"/>
    <property type="match status" value="1"/>
</dbReference>
<dbReference type="PROSITE" id="PS00916">
    <property type="entry name" value="PI3_4_KINASE_2"/>
    <property type="match status" value="1"/>
</dbReference>
<evidence type="ECO:0000256" key="3">
    <source>
        <dbReference type="ARBA" id="ARBA00022527"/>
    </source>
</evidence>
<feature type="domain" description="FATC" evidence="14">
    <location>
        <begin position="3438"/>
        <end position="3470"/>
    </location>
</feature>
<evidence type="ECO:0000256" key="4">
    <source>
        <dbReference type="ARBA" id="ARBA00022679"/>
    </source>
</evidence>
<dbReference type="PANTHER" id="PTHR11139:SF71">
    <property type="entry name" value="SERINE_THREONINE-PROTEIN KINASE SMG1"/>
    <property type="match status" value="1"/>
</dbReference>
<organism evidence="15">
    <name type="scientific">Scylla olivacea</name>
    <name type="common">Orange mud crab</name>
    <name type="synonym">Cancer olivacea</name>
    <dbReference type="NCBI Taxonomy" id="85551"/>
    <lineage>
        <taxon>Eukaryota</taxon>
        <taxon>Metazoa</taxon>
        <taxon>Ecdysozoa</taxon>
        <taxon>Arthropoda</taxon>
        <taxon>Crustacea</taxon>
        <taxon>Multicrustacea</taxon>
        <taxon>Malacostraca</taxon>
        <taxon>Eumalacostraca</taxon>
        <taxon>Eucarida</taxon>
        <taxon>Decapoda</taxon>
        <taxon>Pleocyemata</taxon>
        <taxon>Brachyura</taxon>
        <taxon>Eubrachyura</taxon>
        <taxon>Portunoidea</taxon>
        <taxon>Portunidae</taxon>
        <taxon>Portuninae</taxon>
        <taxon>Scylla</taxon>
    </lineage>
</organism>
<comment type="catalytic activity">
    <reaction evidence="9">
        <text>L-threonyl-[protein] + ATP = O-phospho-L-threonyl-[protein] + ADP + H(+)</text>
        <dbReference type="Rhea" id="RHEA:46608"/>
        <dbReference type="Rhea" id="RHEA-COMP:11060"/>
        <dbReference type="Rhea" id="RHEA-COMP:11605"/>
        <dbReference type="ChEBI" id="CHEBI:15378"/>
        <dbReference type="ChEBI" id="CHEBI:30013"/>
        <dbReference type="ChEBI" id="CHEBI:30616"/>
        <dbReference type="ChEBI" id="CHEBI:61977"/>
        <dbReference type="ChEBI" id="CHEBI:456216"/>
        <dbReference type="EC" id="2.7.11.1"/>
    </reaction>
</comment>
<dbReference type="PROSITE" id="PS50290">
    <property type="entry name" value="PI3_4_KINASE_3"/>
    <property type="match status" value="1"/>
</dbReference>
<feature type="region of interest" description="Disordered" evidence="11">
    <location>
        <begin position="1751"/>
        <end position="1789"/>
    </location>
</feature>
<comment type="catalytic activity">
    <reaction evidence="10">
        <text>L-seryl-[protein] + ATP = O-phospho-L-seryl-[protein] + ADP + H(+)</text>
        <dbReference type="Rhea" id="RHEA:17989"/>
        <dbReference type="Rhea" id="RHEA-COMP:9863"/>
        <dbReference type="Rhea" id="RHEA-COMP:11604"/>
        <dbReference type="ChEBI" id="CHEBI:15378"/>
        <dbReference type="ChEBI" id="CHEBI:29999"/>
        <dbReference type="ChEBI" id="CHEBI:30616"/>
        <dbReference type="ChEBI" id="CHEBI:83421"/>
        <dbReference type="ChEBI" id="CHEBI:456216"/>
        <dbReference type="EC" id="2.7.11.1"/>
    </reaction>
</comment>
<dbReference type="Pfam" id="PF02260">
    <property type="entry name" value="FATC"/>
    <property type="match status" value="1"/>
</dbReference>
<dbReference type="GO" id="GO:0005634">
    <property type="term" value="C:nucleus"/>
    <property type="evidence" value="ECO:0007669"/>
    <property type="project" value="TreeGrafter"/>
</dbReference>
<evidence type="ECO:0000256" key="8">
    <source>
        <dbReference type="ARBA" id="ARBA00023161"/>
    </source>
</evidence>
<keyword evidence="3" id="KW-0723">Serine/threonine-protein kinase</keyword>
<dbReference type="EC" id="2.7.11.1" evidence="2"/>
<protein>
    <recommendedName>
        <fullName evidence="2">non-specific serine/threonine protein kinase</fullName>
        <ecNumber evidence="2">2.7.11.1</ecNumber>
    </recommendedName>
</protein>
<dbReference type="InterPro" id="IPR016024">
    <property type="entry name" value="ARM-type_fold"/>
</dbReference>
<evidence type="ECO:0000256" key="2">
    <source>
        <dbReference type="ARBA" id="ARBA00012513"/>
    </source>
</evidence>
<evidence type="ECO:0000259" key="13">
    <source>
        <dbReference type="PROSITE" id="PS51189"/>
    </source>
</evidence>
<dbReference type="SUPFAM" id="SSF56112">
    <property type="entry name" value="Protein kinase-like (PK-like)"/>
    <property type="match status" value="1"/>
</dbReference>
<feature type="region of interest" description="Disordered" evidence="11">
    <location>
        <begin position="860"/>
        <end position="891"/>
    </location>
</feature>
<reference evidence="15" key="1">
    <citation type="submission" date="2015-09" db="EMBL/GenBank/DDBJ databases">
        <title>Scylla olivacea transcriptome.</title>
        <authorList>
            <person name="Ikhwanuddin M."/>
        </authorList>
    </citation>
    <scope>NUCLEOTIDE SEQUENCE</scope>
</reference>
<feature type="region of interest" description="Disordered" evidence="11">
    <location>
        <begin position="3359"/>
        <end position="3403"/>
    </location>
</feature>
<evidence type="ECO:0000256" key="11">
    <source>
        <dbReference type="SAM" id="MobiDB-lite"/>
    </source>
</evidence>
<feature type="compositionally biased region" description="Basic and acidic residues" evidence="11">
    <location>
        <begin position="860"/>
        <end position="878"/>
    </location>
</feature>
<keyword evidence="4" id="KW-0808">Transferase</keyword>
<dbReference type="Gene3D" id="1.10.1070.11">
    <property type="entry name" value="Phosphatidylinositol 3-/4-kinase, catalytic domain"/>
    <property type="match status" value="1"/>
</dbReference>
<evidence type="ECO:0000313" key="15">
    <source>
        <dbReference type="EMBL" id="JAI67156.1"/>
    </source>
</evidence>
<feature type="compositionally biased region" description="Basic and acidic residues" evidence="11">
    <location>
        <begin position="3363"/>
        <end position="3376"/>
    </location>
</feature>
<dbReference type="Pfam" id="PF15785">
    <property type="entry name" value="SMG1"/>
    <property type="match status" value="1"/>
</dbReference>
<evidence type="ECO:0000256" key="1">
    <source>
        <dbReference type="ARBA" id="ARBA00011031"/>
    </source>
</evidence>
<keyword evidence="8" id="KW-0866">Nonsense-mediated mRNA decay</keyword>
<evidence type="ECO:0000256" key="10">
    <source>
        <dbReference type="ARBA" id="ARBA00048679"/>
    </source>
</evidence>
<dbReference type="FunFam" id="1.10.1070.11:FF:000008">
    <property type="entry name" value="serine/threonine-protein kinase SMG1 isoform X2"/>
    <property type="match status" value="1"/>
</dbReference>